<dbReference type="Proteomes" id="UP000036338">
    <property type="component" value="Unassembled WGS sequence"/>
</dbReference>
<proteinExistence type="predicted"/>
<name>A0A0J5WJL8_BURCE</name>
<organism evidence="1 2">
    <name type="scientific">Burkholderia cepacia</name>
    <name type="common">Pseudomonas cepacia</name>
    <dbReference type="NCBI Taxonomy" id="292"/>
    <lineage>
        <taxon>Bacteria</taxon>
        <taxon>Pseudomonadati</taxon>
        <taxon>Pseudomonadota</taxon>
        <taxon>Betaproteobacteria</taxon>
        <taxon>Burkholderiales</taxon>
        <taxon>Burkholderiaceae</taxon>
        <taxon>Burkholderia</taxon>
        <taxon>Burkholderia cepacia complex</taxon>
    </lineage>
</organism>
<evidence type="ECO:0000313" key="2">
    <source>
        <dbReference type="Proteomes" id="UP000036338"/>
    </source>
</evidence>
<gene>
    <name evidence="1" type="ORF">VL15_28915</name>
</gene>
<accession>A0A0J5WJL8</accession>
<sequence>MCIGNISKSILDRRGIVVQAHQNLPVQHILIGFEECILFDTHHPQIVDKDASAFQQSTDKIIDSELLAVRSSGALRSTVEYGASVVRGPCEMTTLDLLGGAPMAPEQLFPGRFVAIPC</sequence>
<dbReference type="AlphaFoldDB" id="A0A0J5WJL8"/>
<dbReference type="EMBL" id="LDWR01000055">
    <property type="protein sequence ID" value="KML48677.1"/>
    <property type="molecule type" value="Genomic_DNA"/>
</dbReference>
<comment type="caution">
    <text evidence="1">The sequence shown here is derived from an EMBL/GenBank/DDBJ whole genome shotgun (WGS) entry which is preliminary data.</text>
</comment>
<protein>
    <submittedName>
        <fullName evidence="1">Uncharacterized protein</fullName>
    </submittedName>
</protein>
<evidence type="ECO:0000313" key="1">
    <source>
        <dbReference type="EMBL" id="KML48677.1"/>
    </source>
</evidence>
<reference evidence="1 2" key="1">
    <citation type="submission" date="2015-05" db="EMBL/GenBank/DDBJ databases">
        <title>Draft genome of Burkholderia cepacia LK29.</title>
        <authorList>
            <person name="Chan X.Y."/>
        </authorList>
    </citation>
    <scope>NUCLEOTIDE SEQUENCE [LARGE SCALE GENOMIC DNA]</scope>
    <source>
        <strain evidence="1 2">LK29</strain>
    </source>
</reference>